<reference evidence="1" key="1">
    <citation type="submission" date="2024-05" db="EMBL/GenBank/DDBJ databases">
        <title>Complete Genome Sequences of 14 Acinetobacter baumannii phages isolated in Kenya.</title>
        <authorList>
            <person name="Mwai F."/>
            <person name="Kigen C."/>
            <person name="Makobe C."/>
            <person name="Georges M."/>
            <person name="Mutai I."/>
            <person name="Odoyo E."/>
            <person name="Gachoya M."/>
            <person name="Musila L."/>
        </authorList>
    </citation>
    <scope>NUCLEOTIDE SEQUENCE</scope>
</reference>
<gene>
    <name evidence="1" type="ORF">BCCGMNBR_CDS0026</name>
</gene>
<dbReference type="CDD" id="cd09487">
    <property type="entry name" value="SAM_superfamily"/>
    <property type="match status" value="1"/>
</dbReference>
<protein>
    <submittedName>
        <fullName evidence="1">Uncharacterized protein</fullName>
    </submittedName>
</protein>
<sequence>MTIEEIRKNKPEGATHYILYKNGIIMYLDFTERMFAYYDRFSERWINGSAFLSFDKQTMESIGSL</sequence>
<organism evidence="1">
    <name type="scientific">Acinetobacter phage vB_Ab_01_KEN_02</name>
    <dbReference type="NCBI Taxonomy" id="3143012"/>
    <lineage>
        <taxon>Viruses</taxon>
    </lineage>
</organism>
<evidence type="ECO:0000313" key="1">
    <source>
        <dbReference type="EMBL" id="XCN27166.1"/>
    </source>
</evidence>
<proteinExistence type="predicted"/>
<name>A0AAU8KUI4_9VIRU</name>
<accession>A0AAU8KUI4</accession>
<dbReference type="EMBL" id="PP841129">
    <property type="protein sequence ID" value="XCN27166.1"/>
    <property type="molecule type" value="Genomic_DNA"/>
</dbReference>